<dbReference type="NCBIfam" id="TIGR02983">
    <property type="entry name" value="SigE-fam_strep"/>
    <property type="match status" value="1"/>
</dbReference>
<dbReference type="AlphaFoldDB" id="A0A4R2HUE8"/>
<keyword evidence="2" id="KW-0805">Transcription regulation</keyword>
<keyword evidence="3" id="KW-0731">Sigma factor</keyword>
<evidence type="ECO:0000313" key="8">
    <source>
        <dbReference type="EMBL" id="TCO34659.1"/>
    </source>
</evidence>
<evidence type="ECO:0000259" key="6">
    <source>
        <dbReference type="Pfam" id="PF04542"/>
    </source>
</evidence>
<keyword evidence="5" id="KW-0804">Transcription</keyword>
<dbReference type="NCBIfam" id="TIGR02937">
    <property type="entry name" value="sigma70-ECF"/>
    <property type="match status" value="1"/>
</dbReference>
<dbReference type="InterPro" id="IPR014284">
    <property type="entry name" value="RNA_pol_sigma-70_dom"/>
</dbReference>
<dbReference type="Gene3D" id="1.10.1740.10">
    <property type="match status" value="1"/>
</dbReference>
<feature type="domain" description="RNA polymerase sigma-70 region 2" evidence="6">
    <location>
        <begin position="14"/>
        <end position="78"/>
    </location>
</feature>
<dbReference type="InterPro" id="IPR007627">
    <property type="entry name" value="RNA_pol_sigma70_r2"/>
</dbReference>
<dbReference type="InterPro" id="IPR013324">
    <property type="entry name" value="RNA_pol_sigma_r3/r4-like"/>
</dbReference>
<dbReference type="GO" id="GO:0003677">
    <property type="term" value="F:DNA binding"/>
    <property type="evidence" value="ECO:0007669"/>
    <property type="project" value="UniProtKB-KW"/>
</dbReference>
<dbReference type="RefSeq" id="WP_158441114.1">
    <property type="nucleotide sequence ID" value="NZ_SLWN01000002.1"/>
</dbReference>
<dbReference type="EMBL" id="SLWN01000002">
    <property type="protein sequence ID" value="TCO34659.1"/>
    <property type="molecule type" value="Genomic_DNA"/>
</dbReference>
<dbReference type="GO" id="GO:0006352">
    <property type="term" value="P:DNA-templated transcription initiation"/>
    <property type="evidence" value="ECO:0007669"/>
    <property type="project" value="InterPro"/>
</dbReference>
<dbReference type="CDD" id="cd06171">
    <property type="entry name" value="Sigma70_r4"/>
    <property type="match status" value="1"/>
</dbReference>
<evidence type="ECO:0000256" key="3">
    <source>
        <dbReference type="ARBA" id="ARBA00023082"/>
    </source>
</evidence>
<evidence type="ECO:0000256" key="4">
    <source>
        <dbReference type="ARBA" id="ARBA00023125"/>
    </source>
</evidence>
<evidence type="ECO:0000256" key="2">
    <source>
        <dbReference type="ARBA" id="ARBA00023015"/>
    </source>
</evidence>
<keyword evidence="4" id="KW-0238">DNA-binding</keyword>
<dbReference type="Gene3D" id="1.10.10.10">
    <property type="entry name" value="Winged helix-like DNA-binding domain superfamily/Winged helix DNA-binding domain"/>
    <property type="match status" value="1"/>
</dbReference>
<comment type="similarity">
    <text evidence="1">Belongs to the sigma-70 factor family. ECF subfamily.</text>
</comment>
<name>A0A4R2HUE8_9ACTN</name>
<protein>
    <submittedName>
        <fullName evidence="8">RNA polymerase sigma-70 factor (Sigma-E family)</fullName>
    </submittedName>
</protein>
<dbReference type="GO" id="GO:0016987">
    <property type="term" value="F:sigma factor activity"/>
    <property type="evidence" value="ECO:0007669"/>
    <property type="project" value="UniProtKB-KW"/>
</dbReference>
<dbReference type="Pfam" id="PF08281">
    <property type="entry name" value="Sigma70_r4_2"/>
    <property type="match status" value="1"/>
</dbReference>
<dbReference type="InterPro" id="IPR013325">
    <property type="entry name" value="RNA_pol_sigma_r2"/>
</dbReference>
<reference evidence="8 9" key="1">
    <citation type="journal article" date="2015" name="Stand. Genomic Sci.">
        <title>Genomic Encyclopedia of Bacterial and Archaeal Type Strains, Phase III: the genomes of soil and plant-associated and newly described type strains.</title>
        <authorList>
            <person name="Whitman W.B."/>
            <person name="Woyke T."/>
            <person name="Klenk H.P."/>
            <person name="Zhou Y."/>
            <person name="Lilburn T.G."/>
            <person name="Beck B.J."/>
            <person name="De Vos P."/>
            <person name="Vandamme P."/>
            <person name="Eisen J.A."/>
            <person name="Garrity G."/>
            <person name="Hugenholtz P."/>
            <person name="Kyrpides N.C."/>
        </authorList>
    </citation>
    <scope>NUCLEOTIDE SEQUENCE [LARGE SCALE GENOMIC DNA]</scope>
    <source>
        <strain evidence="8 9">VKM Ac-2572</strain>
    </source>
</reference>
<dbReference type="InterPro" id="IPR039425">
    <property type="entry name" value="RNA_pol_sigma-70-like"/>
</dbReference>
<dbReference type="SUPFAM" id="SSF88946">
    <property type="entry name" value="Sigma2 domain of RNA polymerase sigma factors"/>
    <property type="match status" value="1"/>
</dbReference>
<dbReference type="PANTHER" id="PTHR43133">
    <property type="entry name" value="RNA POLYMERASE ECF-TYPE SIGMA FACTO"/>
    <property type="match status" value="1"/>
</dbReference>
<dbReference type="PANTHER" id="PTHR43133:SF50">
    <property type="entry name" value="ECF RNA POLYMERASE SIGMA FACTOR SIGM"/>
    <property type="match status" value="1"/>
</dbReference>
<proteinExistence type="inferred from homology"/>
<dbReference type="SUPFAM" id="SSF88659">
    <property type="entry name" value="Sigma3 and sigma4 domains of RNA polymerase sigma factors"/>
    <property type="match status" value="1"/>
</dbReference>
<dbReference type="InterPro" id="IPR014325">
    <property type="entry name" value="RNA_pol_sigma-E_actinobac"/>
</dbReference>
<evidence type="ECO:0000256" key="1">
    <source>
        <dbReference type="ARBA" id="ARBA00010641"/>
    </source>
</evidence>
<dbReference type="InterPro" id="IPR013249">
    <property type="entry name" value="RNA_pol_sigma70_r4_t2"/>
</dbReference>
<organism evidence="8 9">
    <name type="scientific">Kribbella steppae</name>
    <dbReference type="NCBI Taxonomy" id="2512223"/>
    <lineage>
        <taxon>Bacteria</taxon>
        <taxon>Bacillati</taxon>
        <taxon>Actinomycetota</taxon>
        <taxon>Actinomycetes</taxon>
        <taxon>Propionibacteriales</taxon>
        <taxon>Kribbellaceae</taxon>
        <taxon>Kribbella</taxon>
    </lineage>
</organism>
<feature type="domain" description="RNA polymerase sigma factor 70 region 4 type 2" evidence="7">
    <location>
        <begin position="106"/>
        <end position="158"/>
    </location>
</feature>
<keyword evidence="9" id="KW-1185">Reference proteome</keyword>
<dbReference type="Pfam" id="PF04542">
    <property type="entry name" value="Sigma70_r2"/>
    <property type="match status" value="1"/>
</dbReference>
<evidence type="ECO:0000256" key="5">
    <source>
        <dbReference type="ARBA" id="ARBA00023163"/>
    </source>
</evidence>
<evidence type="ECO:0000259" key="7">
    <source>
        <dbReference type="Pfam" id="PF08281"/>
    </source>
</evidence>
<accession>A0A4R2HUE8</accession>
<dbReference type="Proteomes" id="UP000294508">
    <property type="component" value="Unassembled WGS sequence"/>
</dbReference>
<sequence length="175" mass="19304">MKKEVEQDYVDFVTHQANSLCRTAYLLCGDWKRAEDATQEALIRLYRVWGRIQRKGSVGAYARKVVVSTTLDGLRRKSSQEVVGGDGYFAAEADTANPLGMLENRMVITQALAELPARQRACVVLRYFDELSVDETAAVLDCRPGTVKSQTLRALDKLRSHPALAELSDLAGLGG</sequence>
<dbReference type="OrthoDB" id="3292386at2"/>
<comment type="caution">
    <text evidence="8">The sequence shown here is derived from an EMBL/GenBank/DDBJ whole genome shotgun (WGS) entry which is preliminary data.</text>
</comment>
<gene>
    <name evidence="8" type="ORF">EV652_102727</name>
</gene>
<dbReference type="InterPro" id="IPR036388">
    <property type="entry name" value="WH-like_DNA-bd_sf"/>
</dbReference>
<evidence type="ECO:0000313" key="9">
    <source>
        <dbReference type="Proteomes" id="UP000294508"/>
    </source>
</evidence>